<dbReference type="EMBL" id="JAUSQZ010000001">
    <property type="protein sequence ID" value="MDP9829243.1"/>
    <property type="molecule type" value="Genomic_DNA"/>
</dbReference>
<reference evidence="1 2" key="1">
    <citation type="submission" date="2023-07" db="EMBL/GenBank/DDBJ databases">
        <title>Sequencing the genomes of 1000 actinobacteria strains.</title>
        <authorList>
            <person name="Klenk H.-P."/>
        </authorList>
    </citation>
    <scope>NUCLEOTIDE SEQUENCE [LARGE SCALE GENOMIC DNA]</scope>
    <source>
        <strain evidence="1 2">DSM 44388</strain>
    </source>
</reference>
<protein>
    <submittedName>
        <fullName evidence="1">Uncharacterized protein</fullName>
    </submittedName>
</protein>
<accession>A0ABT9P966</accession>
<comment type="caution">
    <text evidence="1">The sequence shown here is derived from an EMBL/GenBank/DDBJ whole genome shotgun (WGS) entry which is preliminary data.</text>
</comment>
<keyword evidence="2" id="KW-1185">Reference proteome</keyword>
<evidence type="ECO:0000313" key="2">
    <source>
        <dbReference type="Proteomes" id="UP001235712"/>
    </source>
</evidence>
<organism evidence="1 2">
    <name type="scientific">Kineosporia succinea</name>
    <dbReference type="NCBI Taxonomy" id="84632"/>
    <lineage>
        <taxon>Bacteria</taxon>
        <taxon>Bacillati</taxon>
        <taxon>Actinomycetota</taxon>
        <taxon>Actinomycetes</taxon>
        <taxon>Kineosporiales</taxon>
        <taxon>Kineosporiaceae</taxon>
        <taxon>Kineosporia</taxon>
    </lineage>
</organism>
<evidence type="ECO:0000313" key="1">
    <source>
        <dbReference type="EMBL" id="MDP9829243.1"/>
    </source>
</evidence>
<dbReference type="Proteomes" id="UP001235712">
    <property type="component" value="Unassembled WGS sequence"/>
</dbReference>
<proteinExistence type="predicted"/>
<name>A0ABT9P966_9ACTN</name>
<sequence>MPSAAGPHDPTSLRYTAHQTVPSLVVRSLRTQQCIPNPTPGLRANRCSTLEQPPRNQRSPEWMTVIVQAMAYL</sequence>
<gene>
    <name evidence="1" type="ORF">J2S57_004992</name>
</gene>